<comment type="caution">
    <text evidence="3">The sequence shown here is derived from an EMBL/GenBank/DDBJ whole genome shotgun (WGS) entry which is preliminary data.</text>
</comment>
<evidence type="ECO:0000256" key="1">
    <source>
        <dbReference type="SAM" id="MobiDB-lite"/>
    </source>
</evidence>
<dbReference type="AlphaFoldDB" id="A0A9P5HG16"/>
<protein>
    <submittedName>
        <fullName evidence="3">Uncharacterized protein</fullName>
    </submittedName>
</protein>
<evidence type="ECO:0000313" key="3">
    <source>
        <dbReference type="EMBL" id="KAF7553843.1"/>
    </source>
</evidence>
<reference evidence="3" key="1">
    <citation type="submission" date="2020-03" db="EMBL/GenBank/DDBJ databases">
        <title>Draft Genome Sequence of Cylindrodendrum hubeiense.</title>
        <authorList>
            <person name="Buettner E."/>
            <person name="Kellner H."/>
        </authorList>
    </citation>
    <scope>NUCLEOTIDE SEQUENCE</scope>
    <source>
        <strain evidence="3">IHI 201604</strain>
    </source>
</reference>
<name>A0A9P5HG16_9HYPO</name>
<evidence type="ECO:0000256" key="2">
    <source>
        <dbReference type="SAM" id="Phobius"/>
    </source>
</evidence>
<dbReference type="EMBL" id="JAANBB010000040">
    <property type="protein sequence ID" value="KAF7553843.1"/>
    <property type="molecule type" value="Genomic_DNA"/>
</dbReference>
<gene>
    <name evidence="3" type="ORF">G7Z17_g3339</name>
</gene>
<feature type="transmembrane region" description="Helical" evidence="2">
    <location>
        <begin position="156"/>
        <end position="180"/>
    </location>
</feature>
<organism evidence="3 4">
    <name type="scientific">Cylindrodendrum hubeiense</name>
    <dbReference type="NCBI Taxonomy" id="595255"/>
    <lineage>
        <taxon>Eukaryota</taxon>
        <taxon>Fungi</taxon>
        <taxon>Dikarya</taxon>
        <taxon>Ascomycota</taxon>
        <taxon>Pezizomycotina</taxon>
        <taxon>Sordariomycetes</taxon>
        <taxon>Hypocreomycetidae</taxon>
        <taxon>Hypocreales</taxon>
        <taxon>Nectriaceae</taxon>
        <taxon>Cylindrodendrum</taxon>
    </lineage>
</organism>
<sequence>MSNLMSDEIRKILHEAEGENRSHREQGCSEAGEISRLVSRMQKSDTVEDTLGTTDEPCSSADSDQEAIEIYREQALLFPRAADCLKPPDTNTKATSKTNNPSYYYKPVTIYNITCSDADTVRRIGGDSEPDLTARCWSVVRLLGTLYSYFPPLHFLVLLAAGALGVFCLGQIGPFLKYFWLSSVWLRSNLLSFRTGTGASASDIPAVIMIPTATPVFISVAPFMHSSTGVKKASVDLCNAVAAMHASTESWTILGNIDIDDAALHLATTEDMKPRIGKLVPRLDEIHGRLTAILSEQAKTQARLINSYQRSPISRSVSWGQGVCRWVHFVGLCTPQPTPREKMLARWQTLGKTLGEVIQQLTKVYAILSPNDEDSDDDSLTDEITKVVQGMAEIDEKANFVVEQVYHTSGDATVKEHVQNMVAPVSAYSQLLQEVFEHVDHGSKDMASYLKEYIEALRMVNEQVEKHMSEPDQPDGEGVGDLSAQMGETLAEWVKLSEILDVGSTTR</sequence>
<proteinExistence type="predicted"/>
<keyword evidence="4" id="KW-1185">Reference proteome</keyword>
<feature type="compositionally biased region" description="Polar residues" evidence="1">
    <location>
        <begin position="51"/>
        <end position="62"/>
    </location>
</feature>
<feature type="region of interest" description="Disordered" evidence="1">
    <location>
        <begin position="40"/>
        <end position="63"/>
    </location>
</feature>
<accession>A0A9P5HG16</accession>
<evidence type="ECO:0000313" key="4">
    <source>
        <dbReference type="Proteomes" id="UP000722485"/>
    </source>
</evidence>
<keyword evidence="2" id="KW-1133">Transmembrane helix</keyword>
<keyword evidence="2" id="KW-0812">Transmembrane</keyword>
<keyword evidence="2" id="KW-0472">Membrane</keyword>
<dbReference type="Proteomes" id="UP000722485">
    <property type="component" value="Unassembled WGS sequence"/>
</dbReference>